<dbReference type="EMBL" id="BAAAFH010000011">
    <property type="protein sequence ID" value="GAA0875216.1"/>
    <property type="molecule type" value="Genomic_DNA"/>
</dbReference>
<evidence type="ECO:0000259" key="1">
    <source>
        <dbReference type="Pfam" id="PF13568"/>
    </source>
</evidence>
<name>A0ABP3Y0S1_9FLAO</name>
<evidence type="ECO:0000313" key="3">
    <source>
        <dbReference type="Proteomes" id="UP001501126"/>
    </source>
</evidence>
<dbReference type="Proteomes" id="UP001501126">
    <property type="component" value="Unassembled WGS sequence"/>
</dbReference>
<protein>
    <recommendedName>
        <fullName evidence="1">Outer membrane protein beta-barrel domain-containing protein</fullName>
    </recommendedName>
</protein>
<evidence type="ECO:0000313" key="2">
    <source>
        <dbReference type="EMBL" id="GAA0875216.1"/>
    </source>
</evidence>
<sequence length="209" mass="23499">MFGTGPETLSKDNFSATVTPLWGYSFGGTIRIGITKRFAIETGLNIVRRNYRTDYAVPDSNLSSQTTLGVVSYDIPLNLLIYVQMSEKWFMNASYGVSGNFYPSNVRTDDNGYPNMFSTEGLRMSWIRAAMNANVGVELRTEKAGTFYLGASFQYPFGAIFKIATTYKYKNINKPIYGEMNGTYVTFDIKYFLPFIKRKGPQFIPGPIG</sequence>
<feature type="domain" description="Outer membrane protein beta-barrel" evidence="1">
    <location>
        <begin position="23"/>
        <end position="161"/>
    </location>
</feature>
<dbReference type="InterPro" id="IPR025665">
    <property type="entry name" value="Beta-barrel_OMP_2"/>
</dbReference>
<comment type="caution">
    <text evidence="2">The sequence shown here is derived from an EMBL/GenBank/DDBJ whole genome shotgun (WGS) entry which is preliminary data.</text>
</comment>
<reference evidence="3" key="1">
    <citation type="journal article" date="2019" name="Int. J. Syst. Evol. Microbiol.">
        <title>The Global Catalogue of Microorganisms (GCM) 10K type strain sequencing project: providing services to taxonomists for standard genome sequencing and annotation.</title>
        <authorList>
            <consortium name="The Broad Institute Genomics Platform"/>
            <consortium name="The Broad Institute Genome Sequencing Center for Infectious Disease"/>
            <person name="Wu L."/>
            <person name="Ma J."/>
        </authorList>
    </citation>
    <scope>NUCLEOTIDE SEQUENCE [LARGE SCALE GENOMIC DNA]</scope>
    <source>
        <strain evidence="3">JCM 16083</strain>
    </source>
</reference>
<gene>
    <name evidence="2" type="ORF">GCM10009118_16250</name>
</gene>
<keyword evidence="3" id="KW-1185">Reference proteome</keyword>
<dbReference type="Pfam" id="PF13568">
    <property type="entry name" value="OMP_b-brl_2"/>
    <property type="match status" value="1"/>
</dbReference>
<proteinExistence type="predicted"/>
<accession>A0ABP3Y0S1</accession>
<organism evidence="2 3">
    <name type="scientific">Wandonia haliotis</name>
    <dbReference type="NCBI Taxonomy" id="574963"/>
    <lineage>
        <taxon>Bacteria</taxon>
        <taxon>Pseudomonadati</taxon>
        <taxon>Bacteroidota</taxon>
        <taxon>Flavobacteriia</taxon>
        <taxon>Flavobacteriales</taxon>
        <taxon>Crocinitomicaceae</taxon>
        <taxon>Wandonia</taxon>
    </lineage>
</organism>